<dbReference type="OrthoDB" id="3226582at2759"/>
<evidence type="ECO:0000313" key="3">
    <source>
        <dbReference type="Proteomes" id="UP000521943"/>
    </source>
</evidence>
<evidence type="ECO:0000256" key="1">
    <source>
        <dbReference type="SAM" id="Phobius"/>
    </source>
</evidence>
<feature type="transmembrane region" description="Helical" evidence="1">
    <location>
        <begin position="86"/>
        <end position="111"/>
    </location>
</feature>
<accession>A0A8H6I222</accession>
<proteinExistence type="predicted"/>
<keyword evidence="1" id="KW-0472">Membrane</keyword>
<sequence length="242" mass="27124">MYNVPDLEVVLPAAVGEKETYVLLAVWLAAILYDMLMIYRCWIVWNKDWRVIFLPILLYLITLAKGIVTLLWVFRKELPLTGLSLAITIFLNMCVPVIITHNAICTALIVFKILRQHQMSRAAGLRSFGSLVGGGRISRRTGLVHVARIALENGIIFVSHLIILTILHHARSSAALIFQITLLPSFSMGFIMMYVRVNSARAESEGAHLDAQRCQPSWVNATSIRFLEPQSLDCPEPPANES</sequence>
<feature type="transmembrane region" description="Helical" evidence="1">
    <location>
        <begin position="176"/>
        <end position="195"/>
    </location>
</feature>
<evidence type="ECO:0008006" key="4">
    <source>
        <dbReference type="Google" id="ProtNLM"/>
    </source>
</evidence>
<reference evidence="2 3" key="1">
    <citation type="submission" date="2020-07" db="EMBL/GenBank/DDBJ databases">
        <title>Comparative genomics of pyrophilous fungi reveals a link between fire events and developmental genes.</title>
        <authorList>
            <consortium name="DOE Joint Genome Institute"/>
            <person name="Steindorff A.S."/>
            <person name="Carver A."/>
            <person name="Calhoun S."/>
            <person name="Stillman K."/>
            <person name="Liu H."/>
            <person name="Lipzen A."/>
            <person name="Pangilinan J."/>
            <person name="Labutti K."/>
            <person name="Bruns T.D."/>
            <person name="Grigoriev I.V."/>
        </authorList>
    </citation>
    <scope>NUCLEOTIDE SEQUENCE [LARGE SCALE GENOMIC DNA]</scope>
    <source>
        <strain evidence="2 3">CBS 144469</strain>
    </source>
</reference>
<dbReference type="Proteomes" id="UP000521943">
    <property type="component" value="Unassembled WGS sequence"/>
</dbReference>
<feature type="transmembrane region" description="Helical" evidence="1">
    <location>
        <begin position="51"/>
        <end position="74"/>
    </location>
</feature>
<dbReference type="EMBL" id="JACGCI010000026">
    <property type="protein sequence ID" value="KAF6756487.1"/>
    <property type="molecule type" value="Genomic_DNA"/>
</dbReference>
<keyword evidence="3" id="KW-1185">Reference proteome</keyword>
<feature type="transmembrane region" description="Helical" evidence="1">
    <location>
        <begin position="20"/>
        <end position="39"/>
    </location>
</feature>
<keyword evidence="1" id="KW-1133">Transmembrane helix</keyword>
<protein>
    <recommendedName>
        <fullName evidence="4">Transmembrane protein</fullName>
    </recommendedName>
</protein>
<organism evidence="2 3">
    <name type="scientific">Ephemerocybe angulata</name>
    <dbReference type="NCBI Taxonomy" id="980116"/>
    <lineage>
        <taxon>Eukaryota</taxon>
        <taxon>Fungi</taxon>
        <taxon>Dikarya</taxon>
        <taxon>Basidiomycota</taxon>
        <taxon>Agaricomycotina</taxon>
        <taxon>Agaricomycetes</taxon>
        <taxon>Agaricomycetidae</taxon>
        <taxon>Agaricales</taxon>
        <taxon>Agaricineae</taxon>
        <taxon>Psathyrellaceae</taxon>
        <taxon>Ephemerocybe</taxon>
    </lineage>
</organism>
<name>A0A8H6I222_9AGAR</name>
<dbReference type="AlphaFoldDB" id="A0A8H6I222"/>
<comment type="caution">
    <text evidence="2">The sequence shown here is derived from an EMBL/GenBank/DDBJ whole genome shotgun (WGS) entry which is preliminary data.</text>
</comment>
<keyword evidence="1" id="KW-0812">Transmembrane</keyword>
<gene>
    <name evidence="2" type="ORF">DFP72DRAFT_1066834</name>
</gene>
<evidence type="ECO:0000313" key="2">
    <source>
        <dbReference type="EMBL" id="KAF6756487.1"/>
    </source>
</evidence>
<feature type="transmembrane region" description="Helical" evidence="1">
    <location>
        <begin position="149"/>
        <end position="170"/>
    </location>
</feature>